<dbReference type="AlphaFoldDB" id="A0A0C7G5L7"/>
<feature type="DNA-binding region" description="H-T-H motif" evidence="2">
    <location>
        <begin position="32"/>
        <end position="51"/>
    </location>
</feature>
<dbReference type="GO" id="GO:0003677">
    <property type="term" value="F:DNA binding"/>
    <property type="evidence" value="ECO:0007669"/>
    <property type="project" value="UniProtKB-UniRule"/>
</dbReference>
<sequence>MARNKNPEITINRILDVAMGLFLEKGYDNTTIQDIVDALGDLSKGAIYHHFKSKEEIIEAVIPRLYGSSNCKLLEIKTSTSYTGLEKLKEIVLISLKNPGQEKLAMAAPNLMKNPRFLTQQLYNTIEHIVPQLIEPIIKDGIKDGSIVSYNPKEVAETFMILMNIWMNPAIFHSSEEEFKNKFMFFKKLVTDLGIPVLDDKIFEVLEKYRAIIENAGK</sequence>
<dbReference type="InterPro" id="IPR009057">
    <property type="entry name" value="Homeodomain-like_sf"/>
</dbReference>
<dbReference type="InterPro" id="IPR050624">
    <property type="entry name" value="HTH-type_Tx_Regulator"/>
</dbReference>
<evidence type="ECO:0000256" key="1">
    <source>
        <dbReference type="ARBA" id="ARBA00023125"/>
    </source>
</evidence>
<evidence type="ECO:0000256" key="2">
    <source>
        <dbReference type="PROSITE-ProRule" id="PRU00335"/>
    </source>
</evidence>
<protein>
    <submittedName>
        <fullName evidence="4">TetR family transcriptional regulator</fullName>
    </submittedName>
</protein>
<gene>
    <name evidence="4" type="primary">kstR2</name>
    <name evidence="4" type="ORF">R28058_10841</name>
</gene>
<dbReference type="RefSeq" id="WP_055341712.1">
    <property type="nucleotide sequence ID" value="NZ_CDNI01000003.1"/>
</dbReference>
<dbReference type="OrthoDB" id="9814200at2"/>
<dbReference type="PROSITE" id="PS50977">
    <property type="entry name" value="HTH_TETR_2"/>
    <property type="match status" value="1"/>
</dbReference>
<dbReference type="InterPro" id="IPR001647">
    <property type="entry name" value="HTH_TetR"/>
</dbReference>
<dbReference type="Gene3D" id="1.10.357.10">
    <property type="entry name" value="Tetracycline Repressor, domain 2"/>
    <property type="match status" value="1"/>
</dbReference>
<dbReference type="EMBL" id="CEKZ01000003">
    <property type="protein sequence ID" value="CEQ03351.1"/>
    <property type="molecule type" value="Genomic_DNA"/>
</dbReference>
<proteinExistence type="predicted"/>
<accession>A0A0C7G5L7</accession>
<dbReference type="Pfam" id="PF00440">
    <property type="entry name" value="TetR_N"/>
    <property type="match status" value="1"/>
</dbReference>
<keyword evidence="1 2" id="KW-0238">DNA-binding</keyword>
<evidence type="ECO:0000313" key="5">
    <source>
        <dbReference type="Proteomes" id="UP000049127"/>
    </source>
</evidence>
<dbReference type="Proteomes" id="UP000049127">
    <property type="component" value="Unassembled WGS sequence"/>
</dbReference>
<name>A0A0C7G5L7_PARSO</name>
<organism evidence="4 5">
    <name type="scientific">Paraclostridium sordellii</name>
    <name type="common">Clostridium sordellii</name>
    <dbReference type="NCBI Taxonomy" id="1505"/>
    <lineage>
        <taxon>Bacteria</taxon>
        <taxon>Bacillati</taxon>
        <taxon>Bacillota</taxon>
        <taxon>Clostridia</taxon>
        <taxon>Peptostreptococcales</taxon>
        <taxon>Peptostreptococcaceae</taxon>
        <taxon>Paraclostridium</taxon>
    </lineage>
</organism>
<evidence type="ECO:0000259" key="3">
    <source>
        <dbReference type="PROSITE" id="PS50977"/>
    </source>
</evidence>
<dbReference type="PANTHER" id="PTHR43479">
    <property type="entry name" value="ACREF/ENVCD OPERON REPRESSOR-RELATED"/>
    <property type="match status" value="1"/>
</dbReference>
<dbReference type="SUPFAM" id="SSF46689">
    <property type="entry name" value="Homeodomain-like"/>
    <property type="match status" value="1"/>
</dbReference>
<feature type="domain" description="HTH tetR-type" evidence="3">
    <location>
        <begin position="8"/>
        <end position="69"/>
    </location>
</feature>
<reference evidence="4 5" key="1">
    <citation type="submission" date="2015-01" db="EMBL/GenBank/DDBJ databases">
        <authorList>
            <person name="Aslett A.Martin."/>
            <person name="De Silva Nishadi"/>
        </authorList>
    </citation>
    <scope>NUCLEOTIDE SEQUENCE [LARGE SCALE GENOMIC DNA]</scope>
    <source>
        <strain evidence="4 5">R28058</strain>
    </source>
</reference>
<dbReference type="PANTHER" id="PTHR43479:SF11">
    <property type="entry name" value="ACREF_ENVCD OPERON REPRESSOR-RELATED"/>
    <property type="match status" value="1"/>
</dbReference>
<evidence type="ECO:0000313" key="4">
    <source>
        <dbReference type="EMBL" id="CEQ03351.1"/>
    </source>
</evidence>